<protein>
    <submittedName>
        <fullName evidence="4">Site-specific integrase</fullName>
    </submittedName>
</protein>
<dbReference type="InterPro" id="IPR004107">
    <property type="entry name" value="Integrase_SAM-like_N"/>
</dbReference>
<name>A0AAW6STU8_9BACI</name>
<evidence type="ECO:0000256" key="2">
    <source>
        <dbReference type="PROSITE-ProRule" id="PRU01248"/>
    </source>
</evidence>
<evidence type="ECO:0000313" key="5">
    <source>
        <dbReference type="Proteomes" id="UP001159179"/>
    </source>
</evidence>
<reference evidence="4" key="1">
    <citation type="submission" date="2023-03" db="EMBL/GenBank/DDBJ databases">
        <title>Bacterial isolates from washroom surfaces on a university campus.</title>
        <authorList>
            <person name="Holman D.B."/>
            <person name="Gzyl K.E."/>
            <person name="Taheri A.E."/>
        </authorList>
    </citation>
    <scope>NUCLEOTIDE SEQUENCE</scope>
    <source>
        <strain evidence="4">RD03</strain>
    </source>
</reference>
<evidence type="ECO:0000313" key="4">
    <source>
        <dbReference type="EMBL" id="MDH5159441.1"/>
    </source>
</evidence>
<dbReference type="InterPro" id="IPR010998">
    <property type="entry name" value="Integrase_recombinase_N"/>
</dbReference>
<proteinExistence type="predicted"/>
<sequence length="76" mass="9112">MFLRYIPYNFSDLNLYEYYLNQFLAFLQDHECSTELSGITKTQVRRFIQYQLGISKQKPRSMNRKISCLKSFVSQA</sequence>
<dbReference type="AlphaFoldDB" id="A0AAW6STU8"/>
<comment type="caution">
    <text evidence="4">The sequence shown here is derived from an EMBL/GenBank/DDBJ whole genome shotgun (WGS) entry which is preliminary data.</text>
</comment>
<evidence type="ECO:0000256" key="1">
    <source>
        <dbReference type="ARBA" id="ARBA00023125"/>
    </source>
</evidence>
<dbReference type="EMBL" id="JAROYP010000001">
    <property type="protein sequence ID" value="MDH5159441.1"/>
    <property type="molecule type" value="Genomic_DNA"/>
</dbReference>
<dbReference type="PROSITE" id="PS51900">
    <property type="entry name" value="CB"/>
    <property type="match status" value="1"/>
</dbReference>
<organism evidence="4 5">
    <name type="scientific">Heyndrickxia oleronia</name>
    <dbReference type="NCBI Taxonomy" id="38875"/>
    <lineage>
        <taxon>Bacteria</taxon>
        <taxon>Bacillati</taxon>
        <taxon>Bacillota</taxon>
        <taxon>Bacilli</taxon>
        <taxon>Bacillales</taxon>
        <taxon>Bacillaceae</taxon>
        <taxon>Heyndrickxia</taxon>
    </lineage>
</organism>
<feature type="domain" description="Core-binding (CB)" evidence="3">
    <location>
        <begin position="1"/>
        <end position="76"/>
    </location>
</feature>
<gene>
    <name evidence="4" type="ORF">P5X88_00720</name>
</gene>
<dbReference type="Pfam" id="PF02899">
    <property type="entry name" value="Phage_int_SAM_1"/>
    <property type="match status" value="1"/>
</dbReference>
<keyword evidence="1 2" id="KW-0238">DNA-binding</keyword>
<accession>A0AAW6STU8</accession>
<dbReference type="InterPro" id="IPR044068">
    <property type="entry name" value="CB"/>
</dbReference>
<evidence type="ECO:0000259" key="3">
    <source>
        <dbReference type="PROSITE" id="PS51900"/>
    </source>
</evidence>
<dbReference type="Gene3D" id="1.10.150.130">
    <property type="match status" value="1"/>
</dbReference>
<dbReference type="GO" id="GO:0015074">
    <property type="term" value="P:DNA integration"/>
    <property type="evidence" value="ECO:0007669"/>
    <property type="project" value="InterPro"/>
</dbReference>
<dbReference type="GO" id="GO:0003677">
    <property type="term" value="F:DNA binding"/>
    <property type="evidence" value="ECO:0007669"/>
    <property type="project" value="UniProtKB-UniRule"/>
</dbReference>
<dbReference type="RefSeq" id="WP_280615382.1">
    <property type="nucleotide sequence ID" value="NZ_JAROYP010000001.1"/>
</dbReference>
<dbReference type="Proteomes" id="UP001159179">
    <property type="component" value="Unassembled WGS sequence"/>
</dbReference>